<organism evidence="2 3">
    <name type="scientific">Micromonospora matsumotoense</name>
    <dbReference type="NCBI Taxonomy" id="121616"/>
    <lineage>
        <taxon>Bacteria</taxon>
        <taxon>Bacillati</taxon>
        <taxon>Actinomycetota</taxon>
        <taxon>Actinomycetes</taxon>
        <taxon>Micromonosporales</taxon>
        <taxon>Micromonosporaceae</taxon>
        <taxon>Micromonospora</taxon>
    </lineage>
</organism>
<dbReference type="Proteomes" id="UP000198797">
    <property type="component" value="Unassembled WGS sequence"/>
</dbReference>
<dbReference type="SMART" id="SM00530">
    <property type="entry name" value="HTH_XRE"/>
    <property type="match status" value="1"/>
</dbReference>
<dbReference type="Pfam" id="PF13560">
    <property type="entry name" value="HTH_31"/>
    <property type="match status" value="1"/>
</dbReference>
<dbReference type="SUPFAM" id="SSF47413">
    <property type="entry name" value="lambda repressor-like DNA-binding domains"/>
    <property type="match status" value="1"/>
</dbReference>
<proteinExistence type="predicted"/>
<dbReference type="InterPro" id="IPR001387">
    <property type="entry name" value="Cro/C1-type_HTH"/>
</dbReference>
<dbReference type="GO" id="GO:0003677">
    <property type="term" value="F:DNA binding"/>
    <property type="evidence" value="ECO:0007669"/>
    <property type="project" value="InterPro"/>
</dbReference>
<dbReference type="InterPro" id="IPR043917">
    <property type="entry name" value="DUF5753"/>
</dbReference>
<reference evidence="3" key="1">
    <citation type="submission" date="2016-06" db="EMBL/GenBank/DDBJ databases">
        <authorList>
            <person name="Varghese N."/>
            <person name="Submissions Spin"/>
        </authorList>
    </citation>
    <scope>NUCLEOTIDE SEQUENCE [LARGE SCALE GENOMIC DNA]</scope>
    <source>
        <strain evidence="3">DSM 44100</strain>
    </source>
</reference>
<sequence>MSQSVTGTTMLRRQIGRKFESLRRAAGLTMEQAAERMDRARATLHRIENGAEHVRYRQADVQQMLDLYGASTADSELLLAMTAATRENKNWWHDYVGSGLPRWFQLYIGLESAASHIRQYESELVPGLLQTRAYAEHVSRLPSGGIDTSDDETHQRAVQLRVERQALLTRFSPPQLSVIINEAVLRRPVGSKGIMAEQLHQTIKAAELPNVTVRVMEFSAGLHAGMTAGGFSMLEFPRDATGREVEPPVTYIESATGAIYLDKPHETAVYGAIWADMTSRVLNESRSMSLIQRVAEEYSRA</sequence>
<keyword evidence="3" id="KW-1185">Reference proteome</keyword>
<name>A0A1C4ULX4_9ACTN</name>
<dbReference type="PROSITE" id="PS50943">
    <property type="entry name" value="HTH_CROC1"/>
    <property type="match status" value="1"/>
</dbReference>
<dbReference type="Gene3D" id="1.10.260.40">
    <property type="entry name" value="lambda repressor-like DNA-binding domains"/>
    <property type="match status" value="1"/>
</dbReference>
<evidence type="ECO:0000313" key="2">
    <source>
        <dbReference type="EMBL" id="SCE72664.1"/>
    </source>
</evidence>
<dbReference type="CDD" id="cd00093">
    <property type="entry name" value="HTH_XRE"/>
    <property type="match status" value="1"/>
</dbReference>
<feature type="domain" description="HTH cro/C1-type" evidence="1">
    <location>
        <begin position="19"/>
        <end position="75"/>
    </location>
</feature>
<evidence type="ECO:0000313" key="3">
    <source>
        <dbReference type="Proteomes" id="UP000198797"/>
    </source>
</evidence>
<dbReference type="InterPro" id="IPR010982">
    <property type="entry name" value="Lambda_DNA-bd_dom_sf"/>
</dbReference>
<dbReference type="OrthoDB" id="3458445at2"/>
<dbReference type="STRING" id="121616.GA0070216_101601"/>
<gene>
    <name evidence="2" type="ORF">GA0070216_101601</name>
</gene>
<dbReference type="EMBL" id="FMCU01000001">
    <property type="protein sequence ID" value="SCE72664.1"/>
    <property type="molecule type" value="Genomic_DNA"/>
</dbReference>
<protein>
    <submittedName>
        <fullName evidence="2">Helix-turn-helix domain-containing protein</fullName>
    </submittedName>
</protein>
<dbReference type="AlphaFoldDB" id="A0A1C4ULX4"/>
<dbReference type="Pfam" id="PF19054">
    <property type="entry name" value="DUF5753"/>
    <property type="match status" value="1"/>
</dbReference>
<accession>A0A1C4ULX4</accession>
<evidence type="ECO:0000259" key="1">
    <source>
        <dbReference type="PROSITE" id="PS50943"/>
    </source>
</evidence>